<accession>A0A7J8EUQ2</accession>
<dbReference type="PANTHER" id="PTHR45864:SF4">
    <property type="entry name" value="PROTEIN PHOSPHATASE SLINGSHOT HOMOLOG 3"/>
    <property type="match status" value="1"/>
</dbReference>
<feature type="region of interest" description="Disordered" evidence="1">
    <location>
        <begin position="291"/>
        <end position="342"/>
    </location>
</feature>
<evidence type="ECO:0000313" key="4">
    <source>
        <dbReference type="Proteomes" id="UP000550707"/>
    </source>
</evidence>
<comment type="caution">
    <text evidence="3">The sequence shown here is derived from an EMBL/GenBank/DDBJ whole genome shotgun (WGS) entry which is preliminary data.</text>
</comment>
<feature type="region of interest" description="Disordered" evidence="1">
    <location>
        <begin position="359"/>
        <end position="396"/>
    </location>
</feature>
<dbReference type="AlphaFoldDB" id="A0A7J8EUQ2"/>
<feature type="compositionally biased region" description="Low complexity" evidence="1">
    <location>
        <begin position="57"/>
        <end position="72"/>
    </location>
</feature>
<dbReference type="Proteomes" id="UP000550707">
    <property type="component" value="Unassembled WGS sequence"/>
</dbReference>
<reference evidence="3 4" key="1">
    <citation type="journal article" date="2020" name="Nature">
        <title>Six reference-quality genomes reveal evolution of bat adaptations.</title>
        <authorList>
            <person name="Jebb D."/>
            <person name="Huang Z."/>
            <person name="Pippel M."/>
            <person name="Hughes G.M."/>
            <person name="Lavrichenko K."/>
            <person name="Devanna P."/>
            <person name="Winkler S."/>
            <person name="Jermiin L.S."/>
            <person name="Skirmuntt E.C."/>
            <person name="Katzourakis A."/>
            <person name="Burkitt-Gray L."/>
            <person name="Ray D.A."/>
            <person name="Sullivan K.A.M."/>
            <person name="Roscito J.G."/>
            <person name="Kirilenko B.M."/>
            <person name="Davalos L.M."/>
            <person name="Corthals A.P."/>
            <person name="Power M.L."/>
            <person name="Jones G."/>
            <person name="Ransome R.D."/>
            <person name="Dechmann D.K.N."/>
            <person name="Locatelli A.G."/>
            <person name="Puechmaille S.J."/>
            <person name="Fedrigo O."/>
            <person name="Jarvis E.D."/>
            <person name="Hiller M."/>
            <person name="Vernes S.C."/>
            <person name="Myers E.W."/>
            <person name="Teeling E.C."/>
        </authorList>
    </citation>
    <scope>NUCLEOTIDE SEQUENCE [LARGE SCALE GENOMIC DNA]</scope>
    <source>
        <strain evidence="3">MMolMol1</strain>
        <tissue evidence="3">Muscle</tissue>
    </source>
</reference>
<name>A0A7J8EUQ2_MOLMO</name>
<organism evidence="3 4">
    <name type="scientific">Molossus molossus</name>
    <name type="common">Pallas' mastiff bat</name>
    <name type="synonym">Vespertilio molossus</name>
    <dbReference type="NCBI Taxonomy" id="27622"/>
    <lineage>
        <taxon>Eukaryota</taxon>
        <taxon>Metazoa</taxon>
        <taxon>Chordata</taxon>
        <taxon>Craniata</taxon>
        <taxon>Vertebrata</taxon>
        <taxon>Euteleostomi</taxon>
        <taxon>Mammalia</taxon>
        <taxon>Eutheria</taxon>
        <taxon>Laurasiatheria</taxon>
        <taxon>Chiroptera</taxon>
        <taxon>Yangochiroptera</taxon>
        <taxon>Molossidae</taxon>
        <taxon>Molossus</taxon>
    </lineage>
</organism>
<gene>
    <name evidence="3" type="ORF">HJG59_017433</name>
</gene>
<dbReference type="InterPro" id="IPR043588">
    <property type="entry name" value="SSH-N"/>
</dbReference>
<evidence type="ECO:0000259" key="2">
    <source>
        <dbReference type="Pfam" id="PF23040"/>
    </source>
</evidence>
<protein>
    <submittedName>
        <fullName evidence="3">Slingshot protein phosphatase 3</fullName>
    </submittedName>
</protein>
<evidence type="ECO:0000256" key="1">
    <source>
        <dbReference type="SAM" id="MobiDB-lite"/>
    </source>
</evidence>
<proteinExistence type="predicted"/>
<dbReference type="GO" id="GO:0030837">
    <property type="term" value="P:negative regulation of actin filament polymerization"/>
    <property type="evidence" value="ECO:0007669"/>
    <property type="project" value="InterPro"/>
</dbReference>
<dbReference type="PANTHER" id="PTHR45864">
    <property type="entry name" value="SLINGSHOT PROTEIN PHOSPHATASE HOMOLOG"/>
    <property type="match status" value="1"/>
</dbReference>
<dbReference type="GO" id="GO:0003779">
    <property type="term" value="F:actin binding"/>
    <property type="evidence" value="ECO:0007669"/>
    <property type="project" value="InterPro"/>
</dbReference>
<feature type="compositionally biased region" description="Polar residues" evidence="1">
    <location>
        <begin position="76"/>
        <end position="95"/>
    </location>
</feature>
<sequence length="396" mass="42379">MALVTVSRSPPASGYSTPVGPTDQASKLRSRLQRRQSFAVLHGAVLGLQDGGDSGDAAEPSPEPAGEPSSEEQLGGDQTDNGHGPQSPQKQEQSQHLHLMVELLRPQDDIRLAAQLEAARPPRLRYLLVVSTRDHGSQDERVLLGVDFPDSSSPSCTLGLVLPLWSDTQVYLDGDGGFSVTSGGQSRIFKPVSIQTMWATLQVLHQACEAALGSGLVPGGSALTWANHYQDRLSSDQSCLNEWMAMADLESLRPPSAEPGRPPEQEQMEQAIRAELWTVLDTSDLESITSKELESASGAGDLPEVFSSNESSDEDPPKPFPQLAKAKGGRRVRKGPWPALQSRQSVVALNSAALVASRTQAFQEPEQRAAGYPSTPRHGKVVRQASVDGSGEEGEA</sequence>
<keyword evidence="4" id="KW-1185">Reference proteome</keyword>
<dbReference type="EMBL" id="JACASF010000013">
    <property type="protein sequence ID" value="KAF6439126.1"/>
    <property type="molecule type" value="Genomic_DNA"/>
</dbReference>
<dbReference type="InterPro" id="IPR043587">
    <property type="entry name" value="Phosphatase_SSH-like"/>
</dbReference>
<evidence type="ECO:0000313" key="3">
    <source>
        <dbReference type="EMBL" id="KAF6439126.1"/>
    </source>
</evidence>
<dbReference type="Pfam" id="PF23040">
    <property type="entry name" value="PH_SSH1-like_1st"/>
    <property type="match status" value="1"/>
</dbReference>
<dbReference type="GO" id="GO:0016791">
    <property type="term" value="F:phosphatase activity"/>
    <property type="evidence" value="ECO:0007669"/>
    <property type="project" value="InterPro"/>
</dbReference>
<feature type="domain" description="Slingshot N-terminal" evidence="2">
    <location>
        <begin position="96"/>
        <end position="244"/>
    </location>
</feature>
<feature type="region of interest" description="Disordered" evidence="1">
    <location>
        <begin position="1"/>
        <end position="95"/>
    </location>
</feature>
<feature type="compositionally biased region" description="Polar residues" evidence="1">
    <location>
        <begin position="1"/>
        <end position="16"/>
    </location>
</feature>